<dbReference type="EMBL" id="VSRR010041475">
    <property type="protein sequence ID" value="MPC75598.1"/>
    <property type="molecule type" value="Genomic_DNA"/>
</dbReference>
<dbReference type="Proteomes" id="UP000324222">
    <property type="component" value="Unassembled WGS sequence"/>
</dbReference>
<name>A0A5B7I3Z1_PORTR</name>
<accession>A0A5B7I3Z1</accession>
<dbReference type="AlphaFoldDB" id="A0A5B7I3Z1"/>
<evidence type="ECO:0000313" key="1">
    <source>
        <dbReference type="EMBL" id="MPC75598.1"/>
    </source>
</evidence>
<protein>
    <submittedName>
        <fullName evidence="1">Uncharacterized protein</fullName>
    </submittedName>
</protein>
<gene>
    <name evidence="1" type="ORF">E2C01_069988</name>
</gene>
<comment type="caution">
    <text evidence="1">The sequence shown here is derived from an EMBL/GenBank/DDBJ whole genome shotgun (WGS) entry which is preliminary data.</text>
</comment>
<proteinExistence type="predicted"/>
<reference evidence="1 2" key="1">
    <citation type="submission" date="2019-05" db="EMBL/GenBank/DDBJ databases">
        <title>Another draft genome of Portunus trituberculatus and its Hox gene families provides insights of decapod evolution.</title>
        <authorList>
            <person name="Jeong J.-H."/>
            <person name="Song I."/>
            <person name="Kim S."/>
            <person name="Choi T."/>
            <person name="Kim D."/>
            <person name="Ryu S."/>
            <person name="Kim W."/>
        </authorList>
    </citation>
    <scope>NUCLEOTIDE SEQUENCE [LARGE SCALE GENOMIC DNA]</scope>
    <source>
        <tissue evidence="1">Muscle</tissue>
    </source>
</reference>
<keyword evidence="2" id="KW-1185">Reference proteome</keyword>
<evidence type="ECO:0000313" key="2">
    <source>
        <dbReference type="Proteomes" id="UP000324222"/>
    </source>
</evidence>
<organism evidence="1 2">
    <name type="scientific">Portunus trituberculatus</name>
    <name type="common">Swimming crab</name>
    <name type="synonym">Neptunus trituberculatus</name>
    <dbReference type="NCBI Taxonomy" id="210409"/>
    <lineage>
        <taxon>Eukaryota</taxon>
        <taxon>Metazoa</taxon>
        <taxon>Ecdysozoa</taxon>
        <taxon>Arthropoda</taxon>
        <taxon>Crustacea</taxon>
        <taxon>Multicrustacea</taxon>
        <taxon>Malacostraca</taxon>
        <taxon>Eumalacostraca</taxon>
        <taxon>Eucarida</taxon>
        <taxon>Decapoda</taxon>
        <taxon>Pleocyemata</taxon>
        <taxon>Brachyura</taxon>
        <taxon>Eubrachyura</taxon>
        <taxon>Portunoidea</taxon>
        <taxon>Portunidae</taxon>
        <taxon>Portuninae</taxon>
        <taxon>Portunus</taxon>
    </lineage>
</organism>
<sequence length="75" mass="8562">MLKGVVNPLPLPTRCLLAPYLTYPLNYVDLEVSYYLTPYFSLFPNAGIKLRPPKMCLVRAYTIYGPLHTEDVITL</sequence>